<comment type="catalytic activity">
    <reaction evidence="1">
        <text>L-glutamate = D-glutamate</text>
        <dbReference type="Rhea" id="RHEA:12813"/>
        <dbReference type="ChEBI" id="CHEBI:29985"/>
        <dbReference type="ChEBI" id="CHEBI:29986"/>
        <dbReference type="EC" id="5.1.1.3"/>
    </reaction>
</comment>
<dbReference type="InterPro" id="IPR015942">
    <property type="entry name" value="Asp/Glu/hydantoin_racemase"/>
</dbReference>
<dbReference type="NCBIfam" id="TIGR00067">
    <property type="entry name" value="glut_race"/>
    <property type="match status" value="1"/>
</dbReference>
<name>A0A401FLJ4_9LACO</name>
<dbReference type="EMBL" id="BEXA01000002">
    <property type="protein sequence ID" value="GAY73176.1"/>
    <property type="molecule type" value="Genomic_DNA"/>
</dbReference>
<dbReference type="PROSITE" id="PS00923">
    <property type="entry name" value="ASP_GLU_RACEMASE_1"/>
    <property type="match status" value="1"/>
</dbReference>
<dbReference type="InterPro" id="IPR001920">
    <property type="entry name" value="Asp/Glu_race"/>
</dbReference>
<keyword evidence="9" id="KW-1185">Reference proteome</keyword>
<dbReference type="InterPro" id="IPR018187">
    <property type="entry name" value="Asp/Glu_racemase_AS_1"/>
</dbReference>
<evidence type="ECO:0000313" key="9">
    <source>
        <dbReference type="Proteomes" id="UP000286974"/>
    </source>
</evidence>
<evidence type="ECO:0000256" key="4">
    <source>
        <dbReference type="ARBA" id="ARBA00022984"/>
    </source>
</evidence>
<gene>
    <name evidence="8" type="ORF">NBRC111893_1322</name>
</gene>
<keyword evidence="6" id="KW-0961">Cell wall biogenesis/degradation</keyword>
<keyword evidence="4" id="KW-0573">Peptidoglycan synthesis</keyword>
<keyword evidence="3" id="KW-0133">Cell shape</keyword>
<accession>A0A401FLJ4</accession>
<comment type="caution">
    <text evidence="8">The sequence shown here is derived from an EMBL/GenBank/DDBJ whole genome shotgun (WGS) entry which is preliminary data.</text>
</comment>
<evidence type="ECO:0000256" key="6">
    <source>
        <dbReference type="ARBA" id="ARBA00023316"/>
    </source>
</evidence>
<dbReference type="FunFam" id="3.40.50.1860:FF:000001">
    <property type="entry name" value="Glutamate racemase"/>
    <property type="match status" value="1"/>
</dbReference>
<evidence type="ECO:0000256" key="1">
    <source>
        <dbReference type="ARBA" id="ARBA00001602"/>
    </source>
</evidence>
<sequence>MPYGEKSAEQVYQLTRRIADYFINQDVKMMVIACNTATAAAYERLKNELPIPVIGVIQPGAQTALATSKNHSIGVIATNGTVKSGDYERIIKHAGKFEVISQGCPEFVSLVENGEAGSQHSFDVVDKQLKTFKQTDIDTMILGCTHFPVISAEVSSALPGVTLVDPGVETASQVKALLTKQDALTTLENKTPDVFYTTGNPDEFVRVADNFLNAEITAKIIKF</sequence>
<reference evidence="8 9" key="1">
    <citation type="submission" date="2017-11" db="EMBL/GenBank/DDBJ databases">
        <title>Draft Genome Sequence of Lactobacillus curieae NBRC 111893 isolated from Koso, a Japanese sugar-Vegetable Fermented Beverage.</title>
        <authorList>
            <person name="Chiou T.Y."/>
            <person name="Oshima K."/>
            <person name="Suda W."/>
            <person name="Hattori M."/>
            <person name="Takahashi T."/>
        </authorList>
    </citation>
    <scope>NUCLEOTIDE SEQUENCE [LARGE SCALE GENOMIC DNA]</scope>
    <source>
        <strain evidence="8 9">NBRC111893</strain>
    </source>
</reference>
<organism evidence="8 9">
    <name type="scientific">Lentilactobacillus kosonis</name>
    <dbReference type="NCBI Taxonomy" id="2810561"/>
    <lineage>
        <taxon>Bacteria</taxon>
        <taxon>Bacillati</taxon>
        <taxon>Bacillota</taxon>
        <taxon>Bacilli</taxon>
        <taxon>Lactobacillales</taxon>
        <taxon>Lactobacillaceae</taxon>
        <taxon>Lentilactobacillus</taxon>
    </lineage>
</organism>
<dbReference type="PANTHER" id="PTHR21198">
    <property type="entry name" value="GLUTAMATE RACEMASE"/>
    <property type="match status" value="1"/>
</dbReference>
<dbReference type="GO" id="GO:0008881">
    <property type="term" value="F:glutamate racemase activity"/>
    <property type="evidence" value="ECO:0007669"/>
    <property type="project" value="UniProtKB-UniRule"/>
</dbReference>
<dbReference type="InterPro" id="IPR033134">
    <property type="entry name" value="Asp/Glu_racemase_AS_2"/>
</dbReference>
<keyword evidence="5 8" id="KW-0413">Isomerase</keyword>
<evidence type="ECO:0000256" key="5">
    <source>
        <dbReference type="ARBA" id="ARBA00023235"/>
    </source>
</evidence>
<proteinExistence type="predicted"/>
<dbReference type="RefSeq" id="WP_230402943.1">
    <property type="nucleotide sequence ID" value="NZ_BEXA01000002.1"/>
</dbReference>
<dbReference type="Gene3D" id="3.40.50.1860">
    <property type="match status" value="2"/>
</dbReference>
<protein>
    <recommendedName>
        <fullName evidence="2 7">Glutamate racemase</fullName>
        <ecNumber evidence="2 7">5.1.1.3</ecNumber>
    </recommendedName>
</protein>
<dbReference type="GO" id="GO:0071555">
    <property type="term" value="P:cell wall organization"/>
    <property type="evidence" value="ECO:0007669"/>
    <property type="project" value="UniProtKB-KW"/>
</dbReference>
<dbReference type="GO" id="GO:0009252">
    <property type="term" value="P:peptidoglycan biosynthetic process"/>
    <property type="evidence" value="ECO:0007669"/>
    <property type="project" value="UniProtKB-UniRule"/>
</dbReference>
<dbReference type="InterPro" id="IPR004391">
    <property type="entry name" value="Glu_race"/>
</dbReference>
<evidence type="ECO:0000313" key="8">
    <source>
        <dbReference type="EMBL" id="GAY73176.1"/>
    </source>
</evidence>
<dbReference type="PROSITE" id="PS00924">
    <property type="entry name" value="ASP_GLU_RACEMASE_2"/>
    <property type="match status" value="1"/>
</dbReference>
<evidence type="ECO:0000256" key="3">
    <source>
        <dbReference type="ARBA" id="ARBA00022960"/>
    </source>
</evidence>
<evidence type="ECO:0000256" key="7">
    <source>
        <dbReference type="NCBIfam" id="TIGR00067"/>
    </source>
</evidence>
<dbReference type="GO" id="GO:0008360">
    <property type="term" value="P:regulation of cell shape"/>
    <property type="evidence" value="ECO:0007669"/>
    <property type="project" value="UniProtKB-KW"/>
</dbReference>
<evidence type="ECO:0000256" key="2">
    <source>
        <dbReference type="ARBA" id="ARBA00013090"/>
    </source>
</evidence>
<dbReference type="SUPFAM" id="SSF53681">
    <property type="entry name" value="Aspartate/glutamate racemase"/>
    <property type="match status" value="2"/>
</dbReference>
<dbReference type="Pfam" id="PF01177">
    <property type="entry name" value="Asp_Glu_race"/>
    <property type="match status" value="1"/>
</dbReference>
<dbReference type="Proteomes" id="UP000286974">
    <property type="component" value="Unassembled WGS sequence"/>
</dbReference>
<dbReference type="PANTHER" id="PTHR21198:SF2">
    <property type="entry name" value="GLUTAMATE RACEMASE"/>
    <property type="match status" value="1"/>
</dbReference>
<dbReference type="EC" id="5.1.1.3" evidence="2 7"/>
<dbReference type="AlphaFoldDB" id="A0A401FLJ4"/>